<name>A0A2G9G5V3_9LAMI</name>
<evidence type="ECO:0000256" key="3">
    <source>
        <dbReference type="ARBA" id="ARBA00022842"/>
    </source>
</evidence>
<sequence>MASFSGLSLSFFPSLLVNTRSKSPTSPVSHICGASNSQKWSTNFEKSPLHLDKLSSVGYEQKIEDIKHLLQSIPENDPAESLALVDSVQRLGVNSHFHEEIETILQQFYKTTSDHIYGFYTLHDVSLLFRLLRQNGYCISADVFNNFKGKDGKFRGRLRQDTRGLMELYEAAQLGFEGEYVLDEAANFSSKILQECIAADHMDPNWSKMIKNKLRHPYHKTITRFAEKDFFQEFQWKKTLRELAIMDLHKRRSVYQAELRQISAWWNELSLSDNLKLARNQPIKWYTWSMAILMDDINMSAQRVELTKSISFIYLIDDIFDLYGTQDELTIFTEAINKWDYAAIDTLPDYMKMCYRALLDTTHEIAHKIHERHGYNPIDFLKKPWAKLCDAYLLEAKWFASGNLPTADLYLRNGKVSSGVHVVLVHLFFLFGLGGGAIHLKDASKLISSVATILRLWNDLGSAKDENQHGKGRSYIECYKKDNEGLSIVEAREHVLDMIENEWKIFNEECFCVNQSLTLSFKRASLNLVRIIPMMYSYNDNQQLPELEEYVKFMLFT</sequence>
<dbReference type="InterPro" id="IPR001906">
    <property type="entry name" value="Terpene_synth_N"/>
</dbReference>
<keyword evidence="2" id="KW-0479">Metal-binding</keyword>
<dbReference type="GO" id="GO:0016114">
    <property type="term" value="P:terpenoid biosynthetic process"/>
    <property type="evidence" value="ECO:0007669"/>
    <property type="project" value="InterPro"/>
</dbReference>
<dbReference type="AlphaFoldDB" id="A0A2G9G5V3"/>
<proteinExistence type="predicted"/>
<dbReference type="SUPFAM" id="SSF48239">
    <property type="entry name" value="Terpenoid cyclases/Protein prenyltransferases"/>
    <property type="match status" value="1"/>
</dbReference>
<evidence type="ECO:0000259" key="6">
    <source>
        <dbReference type="Pfam" id="PF03936"/>
    </source>
</evidence>
<dbReference type="PANTHER" id="PTHR31225">
    <property type="entry name" value="OS04G0344100 PROTEIN-RELATED"/>
    <property type="match status" value="1"/>
</dbReference>
<feature type="domain" description="Terpene synthase metal-binding" evidence="6">
    <location>
        <begin position="268"/>
        <end position="504"/>
    </location>
</feature>
<dbReference type="Pfam" id="PF01397">
    <property type="entry name" value="Terpene_synth"/>
    <property type="match status" value="1"/>
</dbReference>
<dbReference type="EC" id="4.2.3.105" evidence="7"/>
<dbReference type="Gene3D" id="1.50.10.130">
    <property type="entry name" value="Terpene synthase, N-terminal domain"/>
    <property type="match status" value="1"/>
</dbReference>
<dbReference type="InterPro" id="IPR005630">
    <property type="entry name" value="Terpene_synthase_metal-bd"/>
</dbReference>
<dbReference type="InterPro" id="IPR034741">
    <property type="entry name" value="Terpene_cyclase-like_1_C"/>
</dbReference>
<dbReference type="SFLD" id="SFLDS00005">
    <property type="entry name" value="Isoprenoid_Synthase_Type_I"/>
    <property type="match status" value="1"/>
</dbReference>
<dbReference type="InterPro" id="IPR036965">
    <property type="entry name" value="Terpene_synth_N_sf"/>
</dbReference>
<dbReference type="GO" id="GO:0102701">
    <property type="term" value="F:tricyclene synthase activity"/>
    <property type="evidence" value="ECO:0007669"/>
    <property type="project" value="UniProtKB-EC"/>
</dbReference>
<evidence type="ECO:0000256" key="1">
    <source>
        <dbReference type="ARBA" id="ARBA00001946"/>
    </source>
</evidence>
<evidence type="ECO:0000256" key="4">
    <source>
        <dbReference type="ARBA" id="ARBA00023239"/>
    </source>
</evidence>
<keyword evidence="3" id="KW-0460">Magnesium</keyword>
<evidence type="ECO:0000256" key="2">
    <source>
        <dbReference type="ARBA" id="ARBA00022723"/>
    </source>
</evidence>
<dbReference type="InterPro" id="IPR008949">
    <property type="entry name" value="Isoprenoid_synthase_dom_sf"/>
</dbReference>
<protein>
    <submittedName>
        <fullName evidence="7">Tricyclene synthase</fullName>
        <ecNumber evidence="7">4.2.3.105</ecNumber>
    </submittedName>
</protein>
<keyword evidence="4 7" id="KW-0456">Lyase</keyword>
<dbReference type="Pfam" id="PF03936">
    <property type="entry name" value="Terpene_synth_C"/>
    <property type="match status" value="1"/>
</dbReference>
<comment type="caution">
    <text evidence="7">The sequence shown here is derived from an EMBL/GenBank/DDBJ whole genome shotgun (WGS) entry which is preliminary data.</text>
</comment>
<dbReference type="STRING" id="429701.A0A2G9G5V3"/>
<dbReference type="InterPro" id="IPR008930">
    <property type="entry name" value="Terpenoid_cyclase/PrenylTrfase"/>
</dbReference>
<dbReference type="Gene3D" id="1.10.600.10">
    <property type="entry name" value="Farnesyl Diphosphate Synthase"/>
    <property type="match status" value="1"/>
</dbReference>
<dbReference type="GO" id="GO:0010333">
    <property type="term" value="F:terpene synthase activity"/>
    <property type="evidence" value="ECO:0007669"/>
    <property type="project" value="InterPro"/>
</dbReference>
<keyword evidence="8" id="KW-1185">Reference proteome</keyword>
<dbReference type="GO" id="GO:0000287">
    <property type="term" value="F:magnesium ion binding"/>
    <property type="evidence" value="ECO:0007669"/>
    <property type="project" value="InterPro"/>
</dbReference>
<feature type="domain" description="Terpene synthase N-terminal" evidence="5">
    <location>
        <begin position="59"/>
        <end position="214"/>
    </location>
</feature>
<comment type="cofactor">
    <cofactor evidence="1">
        <name>Mg(2+)</name>
        <dbReference type="ChEBI" id="CHEBI:18420"/>
    </cofactor>
</comment>
<dbReference type="InterPro" id="IPR050148">
    <property type="entry name" value="Terpene_synthase-like"/>
</dbReference>
<organism evidence="7 8">
    <name type="scientific">Handroanthus impetiginosus</name>
    <dbReference type="NCBI Taxonomy" id="429701"/>
    <lineage>
        <taxon>Eukaryota</taxon>
        <taxon>Viridiplantae</taxon>
        <taxon>Streptophyta</taxon>
        <taxon>Embryophyta</taxon>
        <taxon>Tracheophyta</taxon>
        <taxon>Spermatophyta</taxon>
        <taxon>Magnoliopsida</taxon>
        <taxon>eudicotyledons</taxon>
        <taxon>Gunneridae</taxon>
        <taxon>Pentapetalae</taxon>
        <taxon>asterids</taxon>
        <taxon>lamiids</taxon>
        <taxon>Lamiales</taxon>
        <taxon>Bignoniaceae</taxon>
        <taxon>Crescentiina</taxon>
        <taxon>Tabebuia alliance</taxon>
        <taxon>Handroanthus</taxon>
    </lineage>
</organism>
<evidence type="ECO:0000313" key="8">
    <source>
        <dbReference type="Proteomes" id="UP000231279"/>
    </source>
</evidence>
<evidence type="ECO:0000259" key="5">
    <source>
        <dbReference type="Pfam" id="PF01397"/>
    </source>
</evidence>
<dbReference type="SUPFAM" id="SSF48576">
    <property type="entry name" value="Terpenoid synthases"/>
    <property type="match status" value="1"/>
</dbReference>
<dbReference type="EMBL" id="NKXS01006806">
    <property type="protein sequence ID" value="PIN00688.1"/>
    <property type="molecule type" value="Genomic_DNA"/>
</dbReference>
<accession>A0A2G9G5V3</accession>
<reference evidence="8" key="1">
    <citation type="journal article" date="2018" name="Gigascience">
        <title>Genome assembly of the Pink Ipe (Handroanthus impetiginosus, Bignoniaceae), a highly valued, ecologically keystone Neotropical timber forest tree.</title>
        <authorList>
            <person name="Silva-Junior O.B."/>
            <person name="Grattapaglia D."/>
            <person name="Novaes E."/>
            <person name="Collevatti R.G."/>
        </authorList>
    </citation>
    <scope>NUCLEOTIDE SEQUENCE [LARGE SCALE GENOMIC DNA]</scope>
    <source>
        <strain evidence="8">cv. UFG-1</strain>
    </source>
</reference>
<dbReference type="PANTHER" id="PTHR31225:SF0">
    <property type="entry name" value="S-(+)-LINALOOL SYNTHASE, CHLOROPLASTIC"/>
    <property type="match status" value="1"/>
</dbReference>
<dbReference type="SFLD" id="SFLDG01019">
    <property type="entry name" value="Terpene_Cyclase_Like_1_C_Termi"/>
    <property type="match status" value="1"/>
</dbReference>
<gene>
    <name evidence="7" type="ORF">CDL12_26807</name>
</gene>
<dbReference type="OrthoDB" id="1921927at2759"/>
<dbReference type="Proteomes" id="UP000231279">
    <property type="component" value="Unassembled WGS sequence"/>
</dbReference>
<evidence type="ECO:0000313" key="7">
    <source>
        <dbReference type="EMBL" id="PIN00688.1"/>
    </source>
</evidence>